<evidence type="ECO:0000313" key="2">
    <source>
        <dbReference type="Proteomes" id="UP001575105"/>
    </source>
</evidence>
<dbReference type="EMBL" id="JBGUBD010000008">
    <property type="protein sequence ID" value="MFA9479430.1"/>
    <property type="molecule type" value="Genomic_DNA"/>
</dbReference>
<sequence>MSSIQTALSSRLKSVVSVSEMARMVQLSRARFYELVGKGVFLPPVYTVTGRRPLYTRDMQQTNLVVRHEQMGVNGEYVVFYEQRSQDIAPAKNPSRKAQTNKTFDGLVQQLQGLGLIAVTSAQAEEAVHTCFPGGTASVDEPVILRTVFRHLRRQNDD</sequence>
<proteinExistence type="predicted"/>
<protein>
    <submittedName>
        <fullName evidence="1">Uncharacterized protein</fullName>
    </submittedName>
</protein>
<organism evidence="1 2">
    <name type="scientific">Natronomicrosphaera hydrolytica</name>
    <dbReference type="NCBI Taxonomy" id="3242702"/>
    <lineage>
        <taxon>Bacteria</taxon>
        <taxon>Pseudomonadati</taxon>
        <taxon>Planctomycetota</taxon>
        <taxon>Phycisphaerae</taxon>
        <taxon>Phycisphaerales</taxon>
        <taxon>Phycisphaeraceae</taxon>
        <taxon>Natronomicrosphaera</taxon>
    </lineage>
</organism>
<reference evidence="1 2" key="1">
    <citation type="submission" date="2024-08" db="EMBL/GenBank/DDBJ databases">
        <title>Whole-genome sequencing of halo(alkali)philic microorganisms from hypersaline lakes.</title>
        <authorList>
            <person name="Sorokin D.Y."/>
            <person name="Merkel A.Y."/>
            <person name="Messina E."/>
            <person name="Yakimov M."/>
        </authorList>
    </citation>
    <scope>NUCLEOTIDE SEQUENCE [LARGE SCALE GENOMIC DNA]</scope>
    <source>
        <strain evidence="1 2">AB-hyl4</strain>
    </source>
</reference>
<comment type="caution">
    <text evidence="1">The sequence shown here is derived from an EMBL/GenBank/DDBJ whole genome shotgun (WGS) entry which is preliminary data.</text>
</comment>
<accession>A0ABV4U758</accession>
<dbReference type="RefSeq" id="WP_425346349.1">
    <property type="nucleotide sequence ID" value="NZ_JBGUBD010000008.1"/>
</dbReference>
<name>A0ABV4U758_9BACT</name>
<keyword evidence="2" id="KW-1185">Reference proteome</keyword>
<gene>
    <name evidence="1" type="ORF">ACERK3_14165</name>
</gene>
<dbReference type="Proteomes" id="UP001575105">
    <property type="component" value="Unassembled WGS sequence"/>
</dbReference>
<evidence type="ECO:0000313" key="1">
    <source>
        <dbReference type="EMBL" id="MFA9479430.1"/>
    </source>
</evidence>